<dbReference type="Gene3D" id="1.10.150.130">
    <property type="match status" value="1"/>
</dbReference>
<protein>
    <submittedName>
        <fullName evidence="4">Integrase</fullName>
    </submittedName>
</protein>
<evidence type="ECO:0000313" key="4">
    <source>
        <dbReference type="EMBL" id="GAB43097.1"/>
    </source>
</evidence>
<dbReference type="InterPro" id="IPR044068">
    <property type="entry name" value="CB"/>
</dbReference>
<feature type="non-terminal residue" evidence="4">
    <location>
        <position position="194"/>
    </location>
</feature>
<dbReference type="SUPFAM" id="SSF56349">
    <property type="entry name" value="DNA breaking-rejoining enzymes"/>
    <property type="match status" value="1"/>
</dbReference>
<evidence type="ECO:0000259" key="3">
    <source>
        <dbReference type="PROSITE" id="PS51900"/>
    </source>
</evidence>
<proteinExistence type="predicted"/>
<dbReference type="Pfam" id="PF13102">
    <property type="entry name" value="Phage_int_SAM_5"/>
    <property type="match status" value="1"/>
</dbReference>
<feature type="domain" description="Core-binding (CB)" evidence="3">
    <location>
        <begin position="71"/>
        <end position="157"/>
    </location>
</feature>
<dbReference type="InterPro" id="IPR025269">
    <property type="entry name" value="SAM-like_dom"/>
</dbReference>
<organism evidence="4 5">
    <name type="scientific">Gordonia terrae NBRC 100016</name>
    <dbReference type="NCBI Taxonomy" id="1089454"/>
    <lineage>
        <taxon>Bacteria</taxon>
        <taxon>Bacillati</taxon>
        <taxon>Actinomycetota</taxon>
        <taxon>Actinomycetes</taxon>
        <taxon>Mycobacteriales</taxon>
        <taxon>Gordoniaceae</taxon>
        <taxon>Gordonia</taxon>
    </lineage>
</organism>
<evidence type="ECO:0000256" key="2">
    <source>
        <dbReference type="PROSITE-ProRule" id="PRU01248"/>
    </source>
</evidence>
<dbReference type="PROSITE" id="PS51900">
    <property type="entry name" value="CB"/>
    <property type="match status" value="1"/>
</dbReference>
<dbReference type="Proteomes" id="UP000004881">
    <property type="component" value="Unassembled WGS sequence"/>
</dbReference>
<name>A0ABQ0HB56_9ACTN</name>
<dbReference type="InterPro" id="IPR010998">
    <property type="entry name" value="Integrase_recombinase_N"/>
</dbReference>
<keyword evidence="5" id="KW-1185">Reference proteome</keyword>
<evidence type="ECO:0000313" key="5">
    <source>
        <dbReference type="Proteomes" id="UP000004881"/>
    </source>
</evidence>
<accession>A0ABQ0HB56</accession>
<dbReference type="EMBL" id="BAFD01000037">
    <property type="protein sequence ID" value="GAB43097.1"/>
    <property type="molecule type" value="Genomic_DNA"/>
</dbReference>
<keyword evidence="1 2" id="KW-0238">DNA-binding</keyword>
<reference evidence="4 5" key="1">
    <citation type="submission" date="2012-02" db="EMBL/GenBank/DDBJ databases">
        <title>Whole genome shotgun sequence of Gordonia terrae NBRC 100016.</title>
        <authorList>
            <person name="Takarada H."/>
            <person name="Hosoyama A."/>
            <person name="Tsuchikane K."/>
            <person name="Katsumata H."/>
            <person name="Yamazaki S."/>
            <person name="Fujita N."/>
        </authorList>
    </citation>
    <scope>NUCLEOTIDE SEQUENCE [LARGE SCALE GENOMIC DNA]</scope>
    <source>
        <strain evidence="4 5">NBRC 100016</strain>
    </source>
</reference>
<gene>
    <name evidence="4" type="ORF">GOTRE_037_00740</name>
</gene>
<dbReference type="InterPro" id="IPR011010">
    <property type="entry name" value="DNA_brk_join_enz"/>
</dbReference>
<evidence type="ECO:0000256" key="1">
    <source>
        <dbReference type="ARBA" id="ARBA00023125"/>
    </source>
</evidence>
<comment type="caution">
    <text evidence="4">The sequence shown here is derived from an EMBL/GenBank/DDBJ whole genome shotgun (WGS) entry which is preliminary data.</text>
</comment>
<sequence length="194" mass="21744">MRLVSLGPELWRGSGAVAWTEQNRSGTYRGMFRDEYGRRRSAGTFDREKIALGKAQAAEDDARTRKPRKSLTWAEWRQRWVKTRNVEASTISRDNIRITKHVAPQWDATRLDDIARPAVQAWVRHLSRPKSEGGAGLSPSTVRKTVGVFSASLKAAMREGLIDANPCTTLEYPAIPPSPERWLSTAETGALRDV</sequence>